<evidence type="ECO:0000256" key="1">
    <source>
        <dbReference type="ARBA" id="ARBA00004635"/>
    </source>
</evidence>
<feature type="signal peptide" evidence="8">
    <location>
        <begin position="1"/>
        <end position="19"/>
    </location>
</feature>
<dbReference type="GO" id="GO:0016020">
    <property type="term" value="C:membrane"/>
    <property type="evidence" value="ECO:0007669"/>
    <property type="project" value="UniProtKB-SubCell"/>
</dbReference>
<gene>
    <name evidence="9" type="ORF">DCC39_11735</name>
</gene>
<evidence type="ECO:0000313" key="10">
    <source>
        <dbReference type="Proteomes" id="UP000245998"/>
    </source>
</evidence>
<keyword evidence="4" id="KW-0564">Palmitate</keyword>
<accession>A0A2U1JXW7</accession>
<protein>
    <recommendedName>
        <fullName evidence="6">Lipoprotein</fullName>
    </recommendedName>
</protein>
<dbReference type="PIRSF" id="PIRSF002854">
    <property type="entry name" value="MetQ"/>
    <property type="match status" value="1"/>
</dbReference>
<evidence type="ECO:0000256" key="3">
    <source>
        <dbReference type="ARBA" id="ARBA00023136"/>
    </source>
</evidence>
<evidence type="ECO:0000256" key="2">
    <source>
        <dbReference type="ARBA" id="ARBA00022729"/>
    </source>
</evidence>
<dbReference type="Gene3D" id="3.40.190.10">
    <property type="entry name" value="Periplasmic binding protein-like II"/>
    <property type="match status" value="2"/>
</dbReference>
<comment type="similarity">
    <text evidence="6">Belongs to the nlpA lipoprotein family.</text>
</comment>
<reference evidence="9 10" key="1">
    <citation type="submission" date="2018-04" db="EMBL/GenBank/DDBJ databases">
        <title>Camelliibacillus theae gen. nov., sp. nov., isolated from Pu'er tea.</title>
        <authorList>
            <person name="Niu L."/>
        </authorList>
    </citation>
    <scope>NUCLEOTIDE SEQUENCE [LARGE SCALE GENOMIC DNA]</scope>
    <source>
        <strain evidence="9 10">T8</strain>
    </source>
</reference>
<dbReference type="Pfam" id="PF03180">
    <property type="entry name" value="Lipoprotein_9"/>
    <property type="match status" value="1"/>
</dbReference>
<sequence length="281" mass="31026">MKKVFSVLTVILLVGLLAACGGTKDAGSDGKKAEDSKTEKTELKFGATAGPYSDMISKAIKPLLEEKGYKIEVVEFSDYVQPNIALDNGSLDVNMFQHKIYLDNFVKEHNLELSDLITIPTVPIGLYSNKIKSIEEIQDGSTIAIPNDPTNLARALLMLQDADLITISDHVEPLKASEKDVKDNPKNIKFQPVEAAQLPRTLESVDLAAINGNFALAAKMNLLDALVLENIVPEYQNLIAVRTADLDAQFTKDIKEVVESPEFEEIIDKDFQGYSKPDWMK</sequence>
<dbReference type="OrthoDB" id="9812878at2"/>
<proteinExistence type="inferred from homology"/>
<name>A0A2U1JXW7_9BACI</name>
<keyword evidence="3" id="KW-0472">Membrane</keyword>
<evidence type="ECO:0000256" key="6">
    <source>
        <dbReference type="PIRNR" id="PIRNR002854"/>
    </source>
</evidence>
<dbReference type="PANTHER" id="PTHR30429">
    <property type="entry name" value="D-METHIONINE-BINDING LIPOPROTEIN METQ"/>
    <property type="match status" value="1"/>
</dbReference>
<dbReference type="PROSITE" id="PS51257">
    <property type="entry name" value="PROKAR_LIPOPROTEIN"/>
    <property type="match status" value="1"/>
</dbReference>
<evidence type="ECO:0000256" key="4">
    <source>
        <dbReference type="ARBA" id="ARBA00023139"/>
    </source>
</evidence>
<dbReference type="EMBL" id="QCZG01000024">
    <property type="protein sequence ID" value="PWA10061.1"/>
    <property type="molecule type" value="Genomic_DNA"/>
</dbReference>
<dbReference type="RefSeq" id="WP_116555095.1">
    <property type="nucleotide sequence ID" value="NZ_QCZG01000024.1"/>
</dbReference>
<evidence type="ECO:0000256" key="5">
    <source>
        <dbReference type="ARBA" id="ARBA00023288"/>
    </source>
</evidence>
<dbReference type="SUPFAM" id="SSF53850">
    <property type="entry name" value="Periplasmic binding protein-like II"/>
    <property type="match status" value="1"/>
</dbReference>
<comment type="caution">
    <text evidence="9">The sequence shown here is derived from an EMBL/GenBank/DDBJ whole genome shotgun (WGS) entry which is preliminary data.</text>
</comment>
<feature type="chain" id="PRO_5038390278" description="Lipoprotein" evidence="8">
    <location>
        <begin position="20"/>
        <end position="281"/>
    </location>
</feature>
<comment type="subcellular location">
    <subcellularLocation>
        <location evidence="1">Membrane</location>
        <topology evidence="1">Lipid-anchor</topology>
    </subcellularLocation>
</comment>
<organism evidence="9 10">
    <name type="scientific">Pueribacillus theae</name>
    <dbReference type="NCBI Taxonomy" id="2171751"/>
    <lineage>
        <taxon>Bacteria</taxon>
        <taxon>Bacillati</taxon>
        <taxon>Bacillota</taxon>
        <taxon>Bacilli</taxon>
        <taxon>Bacillales</taxon>
        <taxon>Bacillaceae</taxon>
        <taxon>Pueribacillus</taxon>
    </lineage>
</organism>
<keyword evidence="5 6" id="KW-0449">Lipoprotein</keyword>
<feature type="lipid moiety-binding region" description="S-diacylglycerol cysteine" evidence="7">
    <location>
        <position position="20"/>
    </location>
</feature>
<keyword evidence="2 8" id="KW-0732">Signal</keyword>
<dbReference type="InterPro" id="IPR004872">
    <property type="entry name" value="Lipoprotein_NlpA"/>
</dbReference>
<keyword evidence="10" id="KW-1185">Reference proteome</keyword>
<evidence type="ECO:0000256" key="7">
    <source>
        <dbReference type="PIRSR" id="PIRSR002854-1"/>
    </source>
</evidence>
<evidence type="ECO:0000256" key="8">
    <source>
        <dbReference type="SAM" id="SignalP"/>
    </source>
</evidence>
<dbReference type="AlphaFoldDB" id="A0A2U1JXW7"/>
<dbReference type="PANTHER" id="PTHR30429:SF0">
    <property type="entry name" value="METHIONINE-BINDING LIPOPROTEIN METQ"/>
    <property type="match status" value="1"/>
</dbReference>
<dbReference type="Proteomes" id="UP000245998">
    <property type="component" value="Unassembled WGS sequence"/>
</dbReference>
<evidence type="ECO:0000313" key="9">
    <source>
        <dbReference type="EMBL" id="PWA10061.1"/>
    </source>
</evidence>